<keyword evidence="5" id="KW-0560">Oxidoreductase</keyword>
<dbReference type="SUPFAM" id="SSF46548">
    <property type="entry name" value="alpha-helical ferredoxin"/>
    <property type="match status" value="1"/>
</dbReference>
<evidence type="ECO:0000256" key="2">
    <source>
        <dbReference type="ARBA" id="ARBA00001974"/>
    </source>
</evidence>
<dbReference type="Gene3D" id="1.10.1060.10">
    <property type="entry name" value="Alpha-helical ferredoxin"/>
    <property type="match status" value="1"/>
</dbReference>
<dbReference type="GeneID" id="28489857"/>
<dbReference type="GO" id="GO:0052592">
    <property type="term" value="F:oxidoreductase activity, acting on CH or CH2 groups, with an iron-sulfur protein as acceptor"/>
    <property type="evidence" value="ECO:0007669"/>
    <property type="project" value="TreeGrafter"/>
</dbReference>
<dbReference type="PANTHER" id="PTHR31332:SF6">
    <property type="entry name" value="FORMATE DEHYDROGENASE SUBUNIT BETA"/>
    <property type="match status" value="1"/>
</dbReference>
<dbReference type="InterPro" id="IPR007516">
    <property type="entry name" value="Co_F420_Hydgase/DH_bsu_N"/>
</dbReference>
<dbReference type="EC" id="1.17.98.3" evidence="10"/>
<dbReference type="GO" id="GO:0043794">
    <property type="term" value="F:formate dehydrogenase (coenzyme F420) activity"/>
    <property type="evidence" value="ECO:0007669"/>
    <property type="project" value="UniProtKB-EC"/>
</dbReference>
<dbReference type="InterPro" id="IPR017900">
    <property type="entry name" value="4Fe4S_Fe_S_CS"/>
</dbReference>
<dbReference type="Pfam" id="PF13183">
    <property type="entry name" value="Fer4_8"/>
    <property type="match status" value="1"/>
</dbReference>
<sequence>MSENYVLAKSNENAITESGACGGAVSSIFQYLLANDIVEGVLTLSKGEDVYDGIPRLVTEASEILETCGSLHCAPTMVADLVSKYLSDKRIAVAVKPCDAKAINELVKRHKIDPDKIITVGLNCGGTVIPEIAQKMIEKFYDVDPTKVVKEEIDKGQFIIELDDGSEKGIKIDDLEEEGYGRRDNCQRCNLKIPRNADIACGNWGSEPGWTFIEINTEKGQDIVDGAKSEGFIETKDPSEKAIAMRSKVENIMINMGKKFQKTQLEDNYLSSDEWKEQWNKCINCFACRDVCPICWCNECELEKDYFEEGSDSAPDPLVFQGVRLSHMSFSCINCGQCEDVCPMEIPVSKIYHKLQRVYEDLTGYEVGIGDEKPPLYSPKKEQFD</sequence>
<name>A0A126R232_METOL</name>
<dbReference type="STRING" id="294671.YLM1_1539"/>
<evidence type="ECO:0000256" key="9">
    <source>
        <dbReference type="ARBA" id="ARBA00047971"/>
    </source>
</evidence>
<dbReference type="GO" id="GO:0051536">
    <property type="term" value="F:iron-sulfur cluster binding"/>
    <property type="evidence" value="ECO:0007669"/>
    <property type="project" value="UniProtKB-KW"/>
</dbReference>
<dbReference type="AlphaFoldDB" id="A0A126R232"/>
<keyword evidence="7" id="KW-0411">Iron-sulfur</keyword>
<dbReference type="Pfam" id="PF04432">
    <property type="entry name" value="FrhB_FdhB_C"/>
    <property type="match status" value="1"/>
</dbReference>
<evidence type="ECO:0000256" key="7">
    <source>
        <dbReference type="ARBA" id="ARBA00023014"/>
    </source>
</evidence>
<dbReference type="InterPro" id="IPR007525">
    <property type="entry name" value="FrhB_FdhB_C"/>
</dbReference>
<comment type="catalytic activity">
    <reaction evidence="9">
        <text>oxidized coenzyme F420-(gamma-L-Glu)(n) + formate + 2 H(+) = reduced coenzyme F420-(gamma-L-Glu)(n) + CO2</text>
        <dbReference type="Rhea" id="RHEA:42764"/>
        <dbReference type="Rhea" id="RHEA-COMP:12939"/>
        <dbReference type="Rhea" id="RHEA-COMP:14378"/>
        <dbReference type="ChEBI" id="CHEBI:15378"/>
        <dbReference type="ChEBI" id="CHEBI:15740"/>
        <dbReference type="ChEBI" id="CHEBI:16526"/>
        <dbReference type="ChEBI" id="CHEBI:133980"/>
        <dbReference type="ChEBI" id="CHEBI:139511"/>
        <dbReference type="EC" id="1.17.98.3"/>
    </reaction>
</comment>
<gene>
    <name evidence="12" type="ORF">YLM1_1539</name>
</gene>
<evidence type="ECO:0000256" key="8">
    <source>
        <dbReference type="ARBA" id="ARBA00038369"/>
    </source>
</evidence>
<comment type="cofactor">
    <cofactor evidence="1">
        <name>Zn(2+)</name>
        <dbReference type="ChEBI" id="CHEBI:29105"/>
    </cofactor>
</comment>
<dbReference type="Pfam" id="PF04422">
    <property type="entry name" value="FrhB_FdhB_N"/>
    <property type="match status" value="1"/>
</dbReference>
<evidence type="ECO:0000259" key="11">
    <source>
        <dbReference type="PROSITE" id="PS51379"/>
    </source>
</evidence>
<dbReference type="PATRIC" id="fig|294671.3.peg.1603"/>
<keyword evidence="6" id="KW-0408">Iron</keyword>
<protein>
    <recommendedName>
        <fullName evidence="10">formate dehydrogenase (coenzyme F420)</fullName>
        <ecNumber evidence="10">1.17.98.3</ecNumber>
    </recommendedName>
</protein>
<dbReference type="InterPro" id="IPR017896">
    <property type="entry name" value="4Fe4S_Fe-S-bd"/>
</dbReference>
<dbReference type="PANTHER" id="PTHR31332">
    <property type="entry name" value="7-HYDROXYMETHYL CHLOROPHYLL A REDUCTASE, CHLOROPLASTIC"/>
    <property type="match status" value="1"/>
</dbReference>
<organism evidence="12 13">
    <name type="scientific">Methanobrevibacter olleyae</name>
    <dbReference type="NCBI Taxonomy" id="294671"/>
    <lineage>
        <taxon>Archaea</taxon>
        <taxon>Methanobacteriati</taxon>
        <taxon>Methanobacteriota</taxon>
        <taxon>Methanomada group</taxon>
        <taxon>Methanobacteria</taxon>
        <taxon>Methanobacteriales</taxon>
        <taxon>Methanobacteriaceae</taxon>
        <taxon>Methanobrevibacter</taxon>
    </lineage>
</organism>
<reference evidence="13" key="2">
    <citation type="submission" date="2016-02" db="EMBL/GenBank/DDBJ databases">
        <title>The draft genome sequence of the rumen methanogen Methanobrevibacter olleyae YLM1.</title>
        <authorList>
            <consortium name="New Zealand Agricultural Greenhouse Gas Research Centre/Pastoral Greenhouse Gas Research Consortium"/>
            <person name="Kelly W.J."/>
            <person name="Li D."/>
            <person name="Lambie S.C."/>
            <person name="Attwood G.T."/>
            <person name="Altermann E."/>
            <person name="Leahy S.C."/>
        </authorList>
    </citation>
    <scope>NUCLEOTIDE SEQUENCE [LARGE SCALE GENOMIC DNA]</scope>
    <source>
        <strain evidence="13">YLM1</strain>
    </source>
</reference>
<dbReference type="EMBL" id="CP014265">
    <property type="protein sequence ID" value="AMK16094.1"/>
    <property type="molecule type" value="Genomic_DNA"/>
</dbReference>
<evidence type="ECO:0000256" key="1">
    <source>
        <dbReference type="ARBA" id="ARBA00001947"/>
    </source>
</evidence>
<evidence type="ECO:0000256" key="10">
    <source>
        <dbReference type="ARBA" id="ARBA00049724"/>
    </source>
</evidence>
<dbReference type="InterPro" id="IPR009051">
    <property type="entry name" value="Helical_ferredxn"/>
</dbReference>
<proteinExistence type="inferred from homology"/>
<evidence type="ECO:0000256" key="3">
    <source>
        <dbReference type="ARBA" id="ARBA00022723"/>
    </source>
</evidence>
<dbReference type="PROSITE" id="PS00198">
    <property type="entry name" value="4FE4S_FER_1"/>
    <property type="match status" value="1"/>
</dbReference>
<keyword evidence="4" id="KW-0862">Zinc</keyword>
<evidence type="ECO:0000313" key="13">
    <source>
        <dbReference type="Proteomes" id="UP000066376"/>
    </source>
</evidence>
<dbReference type="KEGG" id="mol:YLM1_1539"/>
<dbReference type="GO" id="GO:0046872">
    <property type="term" value="F:metal ion binding"/>
    <property type="evidence" value="ECO:0007669"/>
    <property type="project" value="UniProtKB-KW"/>
</dbReference>
<dbReference type="RefSeq" id="WP_067148122.1">
    <property type="nucleotide sequence ID" value="NZ_CP014265.1"/>
</dbReference>
<accession>A0A126R232</accession>
<evidence type="ECO:0000256" key="4">
    <source>
        <dbReference type="ARBA" id="ARBA00022833"/>
    </source>
</evidence>
<feature type="domain" description="4Fe-4S ferredoxin-type" evidence="11">
    <location>
        <begin position="323"/>
        <end position="352"/>
    </location>
</feature>
<dbReference type="InterPro" id="IPR045220">
    <property type="entry name" value="FRHB/FDHB/HCAR-like"/>
</dbReference>
<evidence type="ECO:0000256" key="5">
    <source>
        <dbReference type="ARBA" id="ARBA00023002"/>
    </source>
</evidence>
<evidence type="ECO:0000256" key="6">
    <source>
        <dbReference type="ARBA" id="ARBA00023004"/>
    </source>
</evidence>
<dbReference type="PROSITE" id="PS51379">
    <property type="entry name" value="4FE4S_FER_2"/>
    <property type="match status" value="1"/>
</dbReference>
<keyword evidence="3" id="KW-0479">Metal-binding</keyword>
<dbReference type="Proteomes" id="UP000066376">
    <property type="component" value="Chromosome"/>
</dbReference>
<comment type="cofactor">
    <cofactor evidence="2">
        <name>FAD</name>
        <dbReference type="ChEBI" id="CHEBI:57692"/>
    </cofactor>
</comment>
<reference evidence="12 13" key="1">
    <citation type="journal article" date="2016" name="Genome Announc.">
        <title>Draft Genome Sequence of the Rumen Methanogen Methanobrevibacter olleyae YLM1.</title>
        <authorList>
            <person name="Kelly W.J."/>
            <person name="Li D."/>
            <person name="Lambie S.C."/>
            <person name="Cox F."/>
            <person name="Attwood G.T."/>
            <person name="Altermann E."/>
            <person name="Leahy S.C."/>
        </authorList>
    </citation>
    <scope>NUCLEOTIDE SEQUENCE [LARGE SCALE GENOMIC DNA]</scope>
    <source>
        <strain evidence="12 13">YLM1</strain>
    </source>
</reference>
<evidence type="ECO:0000313" key="12">
    <source>
        <dbReference type="EMBL" id="AMK16094.1"/>
    </source>
</evidence>
<comment type="similarity">
    <text evidence="8">Belongs to the FrhB family.</text>
</comment>
<keyword evidence="13" id="KW-1185">Reference proteome</keyword>